<dbReference type="AlphaFoldDB" id="W7T2A0"/>
<organism evidence="3 4">
    <name type="scientific">Nannochloropsis gaditana</name>
    <dbReference type="NCBI Taxonomy" id="72520"/>
    <lineage>
        <taxon>Eukaryota</taxon>
        <taxon>Sar</taxon>
        <taxon>Stramenopiles</taxon>
        <taxon>Ochrophyta</taxon>
        <taxon>Eustigmatophyceae</taxon>
        <taxon>Eustigmatales</taxon>
        <taxon>Monodopsidaceae</taxon>
        <taxon>Nannochloropsis</taxon>
    </lineage>
</organism>
<feature type="signal peptide" evidence="2">
    <location>
        <begin position="1"/>
        <end position="20"/>
    </location>
</feature>
<evidence type="ECO:0000256" key="2">
    <source>
        <dbReference type="SAM" id="SignalP"/>
    </source>
</evidence>
<evidence type="ECO:0000313" key="3">
    <source>
        <dbReference type="EMBL" id="EWM21195.1"/>
    </source>
</evidence>
<feature type="chain" id="PRO_5004900219" evidence="2">
    <location>
        <begin position="21"/>
        <end position="92"/>
    </location>
</feature>
<evidence type="ECO:0000256" key="1">
    <source>
        <dbReference type="SAM" id="MobiDB-lite"/>
    </source>
</evidence>
<sequence length="92" mass="9828">MWHGSGHMGLLLLLVSCATAFLLPAAPSPRAISSSTKNPIARFASSIDEAPSLVERQEPQPQAQQEPPPRGNARRPLSPKPAGPWVLLEGEL</sequence>
<dbReference type="EMBL" id="AZIL01002613">
    <property type="protein sequence ID" value="EWM21195.1"/>
    <property type="molecule type" value="Genomic_DNA"/>
</dbReference>
<keyword evidence="4" id="KW-1185">Reference proteome</keyword>
<protein>
    <submittedName>
        <fullName evidence="3">Uncharacterized protein</fullName>
    </submittedName>
</protein>
<proteinExistence type="predicted"/>
<dbReference type="Proteomes" id="UP000019335">
    <property type="component" value="Unassembled WGS sequence"/>
</dbReference>
<accession>W7T2A0</accession>
<comment type="caution">
    <text evidence="3">The sequence shown here is derived from an EMBL/GenBank/DDBJ whole genome shotgun (WGS) entry which is preliminary data.</text>
</comment>
<name>W7T2A0_9STRA</name>
<gene>
    <name evidence="3" type="ORF">Naga_100474g1</name>
</gene>
<keyword evidence="2" id="KW-0732">Signal</keyword>
<evidence type="ECO:0000313" key="4">
    <source>
        <dbReference type="Proteomes" id="UP000019335"/>
    </source>
</evidence>
<reference evidence="3 4" key="1">
    <citation type="journal article" date="2014" name="Mol. Plant">
        <title>Chromosome Scale Genome Assembly and Transcriptome Profiling of Nannochloropsis gaditana in Nitrogen Depletion.</title>
        <authorList>
            <person name="Corteggiani Carpinelli E."/>
            <person name="Telatin A."/>
            <person name="Vitulo N."/>
            <person name="Forcato C."/>
            <person name="D'Angelo M."/>
            <person name="Schiavon R."/>
            <person name="Vezzi A."/>
            <person name="Giacometti G.M."/>
            <person name="Morosinotto T."/>
            <person name="Valle G."/>
        </authorList>
    </citation>
    <scope>NUCLEOTIDE SEQUENCE [LARGE SCALE GENOMIC DNA]</scope>
    <source>
        <strain evidence="3 4">B-31</strain>
    </source>
</reference>
<feature type="region of interest" description="Disordered" evidence="1">
    <location>
        <begin position="44"/>
        <end position="92"/>
    </location>
</feature>